<dbReference type="CAZy" id="GT17">
    <property type="family name" value="Glycosyltransferase Family 17"/>
</dbReference>
<dbReference type="SUPFAM" id="SSF56112">
    <property type="entry name" value="Protein kinase-like (PK-like)"/>
    <property type="match status" value="1"/>
</dbReference>
<reference evidence="1" key="2">
    <citation type="submission" date="2008-07" db="EMBL/GenBank/DDBJ databases">
        <authorList>
            <person name="Genoscope - CEA"/>
        </authorList>
    </citation>
    <scope>NUCLEOTIDE SEQUENCE</scope>
    <source>
        <strain evidence="1">S mat+</strain>
    </source>
</reference>
<dbReference type="EMBL" id="FO904936">
    <property type="protein sequence ID" value="CDP23337.1"/>
    <property type="molecule type" value="Genomic_DNA"/>
</dbReference>
<dbReference type="PANTHER" id="PTHR12224">
    <property type="entry name" value="BETA-1,4-MANNOSYL-GLYCOPROTEIN BETA-1,4-N-ACETYLGLUCOSAMINYL-TRANSFERASE"/>
    <property type="match status" value="1"/>
</dbReference>
<sequence>MGSETPVNHEKPPCPYIAGFKLAVQPYTPLPPFGGQAYRGVSGPKVFECHADIQKHSQTRFCIKGLEPDGLPGSSSSPELSSSGPYLVIDSVIRGGDGVGPQIVACHWDNDLNTICYVAKIYDPLYYNYWSTDIGLLTDVVWSAARDHSVEAAAYEDLQAYETRHEKESIRGCYPEYFGSFSFKIKLVVDGVTYTRTVPLILMEFLNGSTTMKELIDSKQVPASDDARVYSYVCAVKSYLKLKTAGISQDDFSPRNILFIGNMKSPSLRAVIFDFNTARVFSRTSPSRPPPNIDGITFAADPGSQRDFQDWLPEWFYTDRDKRESEVRRLWYKRFCIPFEPSVPAAKNEGSCGTWCHKHWPRTLSKNAAPTFLIVFPAKATAKSSKRLLGGLRGFPRLKRTPTMLVTSDDGKKPRSRMALRRPRLWRIIKIAFFLTTLHFLYRAFTSYYITNDTICRPHGWKPFSRLSRSAPPRKVYDLTMINTELDWLEIRLNSTWNEVDYFVVVESPRTFTNLPKPLHLKTALANPSSSMARYKSKIIYHEITYPEDFAPKSTWNIEDFQRNAMLTQVFPSLSGPFFPNLHDVLVIADIDEIARPSTLSALRQCSFPRRLTLSSRFYYYSFQYLHVGEEWPHPQATYYLGANTLLPNDLRVGDGPWWRKYWEMGRLKNAAWHCSSCFETMEEMLTKMKSFSHAGMNQDVFRDRQRMVERVRMGKDLWDRVGEEYERVEGNEDLPGLLRREKERFGYMLDRDGEGAGFRDWGEG</sequence>
<dbReference type="GeneID" id="6193033"/>
<proteinExistence type="predicted"/>
<dbReference type="Proteomes" id="UP000001197">
    <property type="component" value="Chromosome 1"/>
</dbReference>
<evidence type="ECO:0000313" key="1">
    <source>
        <dbReference type="EMBL" id="CAP69317.1"/>
    </source>
</evidence>
<accession>B2AY43</accession>
<dbReference type="GO" id="GO:0006044">
    <property type="term" value="P:N-acetylglucosamine metabolic process"/>
    <property type="evidence" value="ECO:0007669"/>
    <property type="project" value="TreeGrafter"/>
</dbReference>
<dbReference type="InterPro" id="IPR011009">
    <property type="entry name" value="Kinase-like_dom_sf"/>
</dbReference>
<dbReference type="GO" id="GO:0003830">
    <property type="term" value="F:beta-1,4-mannosylglycoprotein 4-beta-N-acetylglucosaminyltransferase activity"/>
    <property type="evidence" value="ECO:0007669"/>
    <property type="project" value="InterPro"/>
</dbReference>
<dbReference type="KEGG" id="pan:PODANSg5679"/>
<reference evidence="2" key="4">
    <citation type="submission" date="2015-04" db="EMBL/GenBank/DDBJ databases">
        <title>Maintaining two mating types: Structure of the mating type locus and its role in heterokaryosis in Podospora anserina.</title>
        <authorList>
            <person name="Grognet P."/>
            <person name="Bidard F."/>
            <person name="Kuchly C."/>
            <person name="Chan Ho Tong L."/>
            <person name="Coppin E."/>
            <person name="Ait Benkhali J."/>
            <person name="Couloux A."/>
            <person name="Wincker P."/>
            <person name="Debuchy R."/>
            <person name="Silar P."/>
        </authorList>
    </citation>
    <scope>NUCLEOTIDE SEQUENCE</scope>
</reference>
<gene>
    <name evidence="1" type="ORF">PODANS_1_9810</name>
</gene>
<evidence type="ECO:0000313" key="3">
    <source>
        <dbReference type="Proteomes" id="UP000001197"/>
    </source>
</evidence>
<dbReference type="RefSeq" id="XP_001908644.1">
    <property type="nucleotide sequence ID" value="XM_001908609.1"/>
</dbReference>
<dbReference type="VEuPathDB" id="FungiDB:PODANS_1_9810"/>
<evidence type="ECO:0000313" key="2">
    <source>
        <dbReference type="EMBL" id="CDP23337.1"/>
    </source>
</evidence>
<dbReference type="PANTHER" id="PTHR12224:SF0">
    <property type="entry name" value="BETA-1,4-MANNOSYL-GLYCOPROTEIN 4-BETA-N-ACETYLGLUCOSAMINYLTRANSFERASE"/>
    <property type="match status" value="1"/>
</dbReference>
<name>B2AY43_PODAN</name>
<reference evidence="1 3" key="1">
    <citation type="journal article" date="2008" name="Genome Biol.">
        <title>The genome sequence of the model ascomycete fungus Podospora anserina.</title>
        <authorList>
            <person name="Espagne E."/>
            <person name="Lespinet O."/>
            <person name="Malagnac F."/>
            <person name="Da Silva C."/>
            <person name="Jaillon O."/>
            <person name="Porcel B.M."/>
            <person name="Couloux A."/>
            <person name="Aury J.-M."/>
            <person name="Segurens B."/>
            <person name="Poulain J."/>
            <person name="Anthouard V."/>
            <person name="Grossetete S."/>
            <person name="Khalili H."/>
            <person name="Coppin E."/>
            <person name="Dequard-Chablat M."/>
            <person name="Picard M."/>
            <person name="Contamine V."/>
            <person name="Arnaise S."/>
            <person name="Bourdais A."/>
            <person name="Berteaux-Lecellier V."/>
            <person name="Gautheret D."/>
            <person name="de Vries R.P."/>
            <person name="Battaglia E."/>
            <person name="Coutinho P.M."/>
            <person name="Danchin E.G.J."/>
            <person name="Henrissat B."/>
            <person name="El Khoury R."/>
            <person name="Sainsard-Chanet A."/>
            <person name="Boivin A."/>
            <person name="Pinan-Lucarre B."/>
            <person name="Sellem C.H."/>
            <person name="Debuchy R."/>
            <person name="Wincker P."/>
            <person name="Weissenbach J."/>
            <person name="Silar P."/>
        </authorList>
    </citation>
    <scope>NUCLEOTIDE SEQUENCE [LARGE SCALE GENOMIC DNA]</scope>
    <source>
        <strain evidence="3">S / ATCC MYA-4624 / DSM 980 / FGSC 10383</strain>
        <strain evidence="1">S mat+</strain>
    </source>
</reference>
<dbReference type="eggNOG" id="ENOG502QPVW">
    <property type="taxonomic scope" value="Eukaryota"/>
</dbReference>
<protein>
    <submittedName>
        <fullName evidence="2">Glycosyltransferase Family 17</fullName>
    </submittedName>
    <submittedName>
        <fullName evidence="1">Podospora anserina S mat+ genomic DNA chromosome 1, supercontig 2</fullName>
    </submittedName>
</protein>
<dbReference type="GO" id="GO:0016020">
    <property type="term" value="C:membrane"/>
    <property type="evidence" value="ECO:0007669"/>
    <property type="project" value="InterPro"/>
</dbReference>
<dbReference type="HOGENOM" id="CLU_364900_0_0_1"/>
<dbReference type="InterPro" id="IPR006813">
    <property type="entry name" value="Glyco_trans_17"/>
</dbReference>
<reference evidence="3" key="3">
    <citation type="journal article" date="2014" name="Genetics">
        <title>Maintaining two mating types: Structure of the mating type locus and its role in heterokaryosis in Podospora anserina.</title>
        <authorList>
            <person name="Grognet P."/>
            <person name="Bidard F."/>
            <person name="Kuchly C."/>
            <person name="Tong L.C.H."/>
            <person name="Coppin E."/>
            <person name="Benkhali J.A."/>
            <person name="Couloux A."/>
            <person name="Wincker P."/>
            <person name="Debuchy R."/>
            <person name="Silar P."/>
        </authorList>
    </citation>
    <scope>GENOME REANNOTATION</scope>
    <source>
        <strain evidence="3">S / ATCC MYA-4624 / DSM 980 / FGSC 10383</strain>
    </source>
</reference>
<dbReference type="EMBL" id="CU633901">
    <property type="protein sequence ID" value="CAP69317.1"/>
    <property type="molecule type" value="Genomic_DNA"/>
</dbReference>
<dbReference type="OrthoDB" id="6474464at2759"/>
<organism evidence="1">
    <name type="scientific">Podospora anserina (strain S / ATCC MYA-4624 / DSM 980 / FGSC 10383)</name>
    <name type="common">Pleurage anserina</name>
    <dbReference type="NCBI Taxonomy" id="515849"/>
    <lineage>
        <taxon>Eukaryota</taxon>
        <taxon>Fungi</taxon>
        <taxon>Dikarya</taxon>
        <taxon>Ascomycota</taxon>
        <taxon>Pezizomycotina</taxon>
        <taxon>Sordariomycetes</taxon>
        <taxon>Sordariomycetidae</taxon>
        <taxon>Sordariales</taxon>
        <taxon>Podosporaceae</taxon>
        <taxon>Podospora</taxon>
        <taxon>Podospora anserina</taxon>
    </lineage>
</organism>
<keyword evidence="3" id="KW-1185">Reference proteome</keyword>
<dbReference type="Pfam" id="PF04724">
    <property type="entry name" value="Glyco_transf_17"/>
    <property type="match status" value="1"/>
</dbReference>
<dbReference type="AlphaFoldDB" id="B2AY43"/>